<dbReference type="SUPFAM" id="SSF49265">
    <property type="entry name" value="Fibronectin type III"/>
    <property type="match status" value="1"/>
</dbReference>
<protein>
    <submittedName>
        <fullName evidence="3">Fibronectin type-III domain-containing protein</fullName>
    </submittedName>
</protein>
<keyword evidence="2" id="KW-1185">Reference proteome</keyword>
<proteinExistence type="predicted"/>
<dbReference type="PROSITE" id="PS50853">
    <property type="entry name" value="FN3"/>
    <property type="match status" value="1"/>
</dbReference>
<dbReference type="WBParaSite" id="jg20436">
    <property type="protein sequence ID" value="jg20436"/>
    <property type="gene ID" value="jg20436"/>
</dbReference>
<evidence type="ECO:0000259" key="1">
    <source>
        <dbReference type="PROSITE" id="PS50853"/>
    </source>
</evidence>
<accession>A0A915DIM5</accession>
<reference evidence="3" key="1">
    <citation type="submission" date="2022-11" db="UniProtKB">
        <authorList>
            <consortium name="WormBaseParasite"/>
        </authorList>
    </citation>
    <scope>IDENTIFICATION</scope>
</reference>
<dbReference type="InterPro" id="IPR013783">
    <property type="entry name" value="Ig-like_fold"/>
</dbReference>
<dbReference type="AlphaFoldDB" id="A0A915DIM5"/>
<dbReference type="InterPro" id="IPR003961">
    <property type="entry name" value="FN3_dom"/>
</dbReference>
<evidence type="ECO:0000313" key="3">
    <source>
        <dbReference type="WBParaSite" id="jg20436"/>
    </source>
</evidence>
<sequence>MLILKADVLNDYIQSEMVVAGIEPAILDYCAITLRLHPLHKFGQGLRPSSQQATTHRVSFDSLSPYTQYRARVRGENSKGLGPFTDWISFQTLPSGSVFL</sequence>
<dbReference type="InterPro" id="IPR036116">
    <property type="entry name" value="FN3_sf"/>
</dbReference>
<dbReference type="CDD" id="cd00063">
    <property type="entry name" value="FN3"/>
    <property type="match status" value="1"/>
</dbReference>
<feature type="domain" description="Fibronectin type-III" evidence="1">
    <location>
        <begin position="1"/>
        <end position="95"/>
    </location>
</feature>
<dbReference type="Gene3D" id="2.60.40.10">
    <property type="entry name" value="Immunoglobulins"/>
    <property type="match status" value="1"/>
</dbReference>
<dbReference type="Proteomes" id="UP000887574">
    <property type="component" value="Unplaced"/>
</dbReference>
<name>A0A915DIM5_9BILA</name>
<evidence type="ECO:0000313" key="2">
    <source>
        <dbReference type="Proteomes" id="UP000887574"/>
    </source>
</evidence>
<organism evidence="2 3">
    <name type="scientific">Ditylenchus dipsaci</name>
    <dbReference type="NCBI Taxonomy" id="166011"/>
    <lineage>
        <taxon>Eukaryota</taxon>
        <taxon>Metazoa</taxon>
        <taxon>Ecdysozoa</taxon>
        <taxon>Nematoda</taxon>
        <taxon>Chromadorea</taxon>
        <taxon>Rhabditida</taxon>
        <taxon>Tylenchina</taxon>
        <taxon>Tylenchomorpha</taxon>
        <taxon>Sphaerularioidea</taxon>
        <taxon>Anguinidae</taxon>
        <taxon>Anguininae</taxon>
        <taxon>Ditylenchus</taxon>
    </lineage>
</organism>